<feature type="domain" description="CBS" evidence="17">
    <location>
        <begin position="238"/>
        <end position="295"/>
    </location>
</feature>
<evidence type="ECO:0000256" key="7">
    <source>
        <dbReference type="ARBA" id="ARBA00022737"/>
    </source>
</evidence>
<evidence type="ECO:0000256" key="14">
    <source>
        <dbReference type="PIRNR" id="PIRNR006404"/>
    </source>
</evidence>
<evidence type="ECO:0000313" key="19">
    <source>
        <dbReference type="Proteomes" id="UP001501588"/>
    </source>
</evidence>
<sequence>MSWSFPIGTVKGTVIRIHLTFVLFLVWIGLSHYTQGGQRAAFEGVLFISLLFLCVLLHEFGHVFAARRYGVQTPDITLLPIGGVARLERIPEKPAEELVVALAGPAVNVVIAALLFLVLGGFPSMDDGAQVQNPGVGMLERLAWVNITLVVFNLIPAFPMDGGRVLRALLAARLGYARGTRIAAGVGQGVAFALGLLGLFGNPLLIFIALFVYMGAAAEASAAQMRDAGRGMIASDAAETRFESLSTAATVEDAVECLLRTSQHDFPVVDGGGGLRGVVTRDDMIRALREHGPDTPVLEVMRHGVPVLHHRQPLDEALRVMQEGRHPAVGIVDAAGRLVGLITPENVGELMMVQAARPPRQPPMSPWGPGRVRDAPSS</sequence>
<dbReference type="Pfam" id="PF02163">
    <property type="entry name" value="Peptidase_M50"/>
    <property type="match status" value="2"/>
</dbReference>
<evidence type="ECO:0000256" key="11">
    <source>
        <dbReference type="ARBA" id="ARBA00023049"/>
    </source>
</evidence>
<evidence type="ECO:0000256" key="8">
    <source>
        <dbReference type="ARBA" id="ARBA00022801"/>
    </source>
</evidence>
<keyword evidence="8 14" id="KW-0378">Hydrolase</keyword>
<dbReference type="GO" id="GO:0006508">
    <property type="term" value="P:proteolysis"/>
    <property type="evidence" value="ECO:0007669"/>
    <property type="project" value="UniProtKB-KW"/>
</dbReference>
<dbReference type="PANTHER" id="PTHR39188:SF3">
    <property type="entry name" value="STAGE IV SPORULATION PROTEIN FB"/>
    <property type="match status" value="1"/>
</dbReference>
<keyword evidence="3" id="KW-1003">Cell membrane</keyword>
<feature type="region of interest" description="Disordered" evidence="16">
    <location>
        <begin position="356"/>
        <end position="378"/>
    </location>
</feature>
<keyword evidence="12 15" id="KW-0129">CBS domain</keyword>
<dbReference type="InterPro" id="IPR016483">
    <property type="entry name" value="UCP006404_Pept_M50_CBS"/>
</dbReference>
<name>A0ABP3R0T4_9PROT</name>
<dbReference type="Proteomes" id="UP001501588">
    <property type="component" value="Unassembled WGS sequence"/>
</dbReference>
<dbReference type="PANTHER" id="PTHR39188">
    <property type="entry name" value="MEMBRANE-ASSOCIATED ZINC METALLOPROTEASE M50B"/>
    <property type="match status" value="1"/>
</dbReference>
<reference evidence="19" key="1">
    <citation type="journal article" date="2019" name="Int. J. Syst. Evol. Microbiol.">
        <title>The Global Catalogue of Microorganisms (GCM) 10K type strain sequencing project: providing services to taxonomists for standard genome sequencing and annotation.</title>
        <authorList>
            <consortium name="The Broad Institute Genomics Platform"/>
            <consortium name="The Broad Institute Genome Sequencing Center for Infectious Disease"/>
            <person name="Wu L."/>
            <person name="Ma J."/>
        </authorList>
    </citation>
    <scope>NUCLEOTIDE SEQUENCE [LARGE SCALE GENOMIC DNA]</scope>
    <source>
        <strain evidence="19">JCM 9933</strain>
    </source>
</reference>
<feature type="transmembrane region" description="Helical" evidence="14">
    <location>
        <begin position="98"/>
        <end position="122"/>
    </location>
</feature>
<dbReference type="SUPFAM" id="SSF54631">
    <property type="entry name" value="CBS-domain pair"/>
    <property type="match status" value="1"/>
</dbReference>
<evidence type="ECO:0000256" key="9">
    <source>
        <dbReference type="ARBA" id="ARBA00022833"/>
    </source>
</evidence>
<dbReference type="InterPro" id="IPR008915">
    <property type="entry name" value="Peptidase_M50"/>
</dbReference>
<organism evidence="18 19">
    <name type="scientific">Craurococcus roseus</name>
    <dbReference type="NCBI Taxonomy" id="77585"/>
    <lineage>
        <taxon>Bacteria</taxon>
        <taxon>Pseudomonadati</taxon>
        <taxon>Pseudomonadota</taxon>
        <taxon>Alphaproteobacteria</taxon>
        <taxon>Acetobacterales</taxon>
        <taxon>Acetobacteraceae</taxon>
        <taxon>Craurococcus</taxon>
    </lineage>
</organism>
<evidence type="ECO:0000256" key="15">
    <source>
        <dbReference type="PROSITE-ProRule" id="PRU00703"/>
    </source>
</evidence>
<keyword evidence="11 14" id="KW-0482">Metalloprotease</keyword>
<dbReference type="SMART" id="SM00116">
    <property type="entry name" value="CBS"/>
    <property type="match status" value="2"/>
</dbReference>
<feature type="domain" description="CBS" evidence="17">
    <location>
        <begin position="301"/>
        <end position="359"/>
    </location>
</feature>
<keyword evidence="9 14" id="KW-0862">Zinc</keyword>
<evidence type="ECO:0000256" key="13">
    <source>
        <dbReference type="ARBA" id="ARBA00023136"/>
    </source>
</evidence>
<evidence type="ECO:0000256" key="12">
    <source>
        <dbReference type="ARBA" id="ARBA00023122"/>
    </source>
</evidence>
<keyword evidence="7" id="KW-0677">Repeat</keyword>
<evidence type="ECO:0000256" key="4">
    <source>
        <dbReference type="ARBA" id="ARBA00022670"/>
    </source>
</evidence>
<keyword evidence="19" id="KW-1185">Reference proteome</keyword>
<evidence type="ECO:0000313" key="18">
    <source>
        <dbReference type="EMBL" id="GAA0601185.1"/>
    </source>
</evidence>
<feature type="transmembrane region" description="Helical" evidence="14">
    <location>
        <begin position="142"/>
        <end position="160"/>
    </location>
</feature>
<keyword evidence="6 14" id="KW-0479">Metal-binding</keyword>
<dbReference type="Gene3D" id="3.10.580.10">
    <property type="entry name" value="CBS-domain"/>
    <property type="match status" value="1"/>
</dbReference>
<comment type="similarity">
    <text evidence="2 14">Belongs to the peptidase M50B family.</text>
</comment>
<keyword evidence="10 14" id="KW-1133">Transmembrane helix</keyword>
<evidence type="ECO:0000256" key="3">
    <source>
        <dbReference type="ARBA" id="ARBA00022475"/>
    </source>
</evidence>
<proteinExistence type="inferred from homology"/>
<evidence type="ECO:0000256" key="2">
    <source>
        <dbReference type="ARBA" id="ARBA00007931"/>
    </source>
</evidence>
<evidence type="ECO:0000256" key="5">
    <source>
        <dbReference type="ARBA" id="ARBA00022692"/>
    </source>
</evidence>
<dbReference type="InterPro" id="IPR046342">
    <property type="entry name" value="CBS_dom_sf"/>
</dbReference>
<feature type="transmembrane region" description="Helical" evidence="14">
    <location>
        <begin position="12"/>
        <end position="34"/>
    </location>
</feature>
<evidence type="ECO:0000256" key="1">
    <source>
        <dbReference type="ARBA" id="ARBA00004651"/>
    </source>
</evidence>
<dbReference type="CDD" id="cd06164">
    <property type="entry name" value="S2P-M50_SpoIVFB_CBS"/>
    <property type="match status" value="1"/>
</dbReference>
<evidence type="ECO:0000259" key="17">
    <source>
        <dbReference type="PROSITE" id="PS51371"/>
    </source>
</evidence>
<evidence type="ECO:0000256" key="16">
    <source>
        <dbReference type="SAM" id="MobiDB-lite"/>
    </source>
</evidence>
<keyword evidence="13 14" id="KW-0472">Membrane</keyword>
<evidence type="ECO:0000256" key="6">
    <source>
        <dbReference type="ARBA" id="ARBA00022723"/>
    </source>
</evidence>
<comment type="cofactor">
    <cofactor evidence="14">
        <name>Zn(2+)</name>
        <dbReference type="ChEBI" id="CHEBI:29105"/>
    </cofactor>
    <text evidence="14">Binds 1 zinc ion per subunit.</text>
</comment>
<comment type="subcellular location">
    <subcellularLocation>
        <location evidence="1">Cell membrane</location>
        <topology evidence="1">Multi-pass membrane protein</topology>
    </subcellularLocation>
</comment>
<dbReference type="EMBL" id="BAAAFZ010000077">
    <property type="protein sequence ID" value="GAA0601185.1"/>
    <property type="molecule type" value="Genomic_DNA"/>
</dbReference>
<dbReference type="GO" id="GO:0008233">
    <property type="term" value="F:peptidase activity"/>
    <property type="evidence" value="ECO:0007669"/>
    <property type="project" value="UniProtKB-KW"/>
</dbReference>
<comment type="caution">
    <text evidence="18">The sequence shown here is derived from an EMBL/GenBank/DDBJ whole genome shotgun (WGS) entry which is preliminary data.</text>
</comment>
<dbReference type="PROSITE" id="PS51371">
    <property type="entry name" value="CBS"/>
    <property type="match status" value="2"/>
</dbReference>
<dbReference type="RefSeq" id="WP_343897555.1">
    <property type="nucleotide sequence ID" value="NZ_BAAAFZ010000077.1"/>
</dbReference>
<comment type="caution">
    <text evidence="14">Lacks conserved residue(s) required for the propagation of feature annotation.</text>
</comment>
<dbReference type="PIRSF" id="PIRSF006404">
    <property type="entry name" value="UCP006404_Pept_M50_CBS"/>
    <property type="match status" value="1"/>
</dbReference>
<protein>
    <recommendedName>
        <fullName evidence="14">Zinc metalloprotease</fullName>
    </recommendedName>
</protein>
<gene>
    <name evidence="18" type="ORF">GCM10009416_43830</name>
</gene>
<dbReference type="InterPro" id="IPR000644">
    <property type="entry name" value="CBS_dom"/>
</dbReference>
<accession>A0ABP3R0T4</accession>
<keyword evidence="4 14" id="KW-0645">Protease</keyword>
<feature type="transmembrane region" description="Helical" evidence="14">
    <location>
        <begin position="40"/>
        <end position="58"/>
    </location>
</feature>
<evidence type="ECO:0000256" key="10">
    <source>
        <dbReference type="ARBA" id="ARBA00022989"/>
    </source>
</evidence>
<dbReference type="Pfam" id="PF00571">
    <property type="entry name" value="CBS"/>
    <property type="match status" value="2"/>
</dbReference>
<keyword evidence="5 14" id="KW-0812">Transmembrane</keyword>